<organism evidence="2 3">
    <name type="scientific">Sporosarcina gallistercoris</name>
    <dbReference type="NCBI Taxonomy" id="2762245"/>
    <lineage>
        <taxon>Bacteria</taxon>
        <taxon>Bacillati</taxon>
        <taxon>Bacillota</taxon>
        <taxon>Bacilli</taxon>
        <taxon>Bacillales</taxon>
        <taxon>Caryophanaceae</taxon>
        <taxon>Sporosarcina</taxon>
    </lineage>
</organism>
<sequence>MMKKHSIELRELMEEDKYILARWLSNPQVLQFYEGRDNPFSVSKVEAAFFDENPEETRCIILHENQPIGYSQFYEIGEEERKIYGCSDLKEVIFGMDQFIGEPEYWNRGIGTQIVKLMIKRLIQEKQASRIVLDPQTWNGRAIHCYEKCGFRKVKLLPEREWHEGEYRDCWLMEYVVDGE</sequence>
<accession>A0ABR8PLJ8</accession>
<dbReference type="RefSeq" id="WP_191690783.1">
    <property type="nucleotide sequence ID" value="NZ_JACSQY010000009.1"/>
</dbReference>
<dbReference type="EMBL" id="JACSQY010000009">
    <property type="protein sequence ID" value="MBD7909037.1"/>
    <property type="molecule type" value="Genomic_DNA"/>
</dbReference>
<dbReference type="PANTHER" id="PTHR43415">
    <property type="entry name" value="SPERMIDINE N(1)-ACETYLTRANSFERASE"/>
    <property type="match status" value="1"/>
</dbReference>
<evidence type="ECO:0000313" key="2">
    <source>
        <dbReference type="EMBL" id="MBD7909037.1"/>
    </source>
</evidence>
<feature type="domain" description="N-acetyltransferase" evidence="1">
    <location>
        <begin position="7"/>
        <end position="174"/>
    </location>
</feature>
<dbReference type="InterPro" id="IPR016181">
    <property type="entry name" value="Acyl_CoA_acyltransferase"/>
</dbReference>
<reference evidence="2 3" key="1">
    <citation type="submission" date="2020-08" db="EMBL/GenBank/DDBJ databases">
        <title>A Genomic Blueprint of the Chicken Gut Microbiome.</title>
        <authorList>
            <person name="Gilroy R."/>
            <person name="Ravi A."/>
            <person name="Getino M."/>
            <person name="Pursley I."/>
            <person name="Horton D.L."/>
            <person name="Alikhan N.-F."/>
            <person name="Baker D."/>
            <person name="Gharbi K."/>
            <person name="Hall N."/>
            <person name="Watson M."/>
            <person name="Adriaenssens E.M."/>
            <person name="Foster-Nyarko E."/>
            <person name="Jarju S."/>
            <person name="Secka A."/>
            <person name="Antonio M."/>
            <person name="Oren A."/>
            <person name="Chaudhuri R."/>
            <person name="La Ragione R.M."/>
            <person name="Hildebrand F."/>
            <person name="Pallen M.J."/>
        </authorList>
    </citation>
    <scope>NUCLEOTIDE SEQUENCE [LARGE SCALE GENOMIC DNA]</scope>
    <source>
        <strain evidence="2 3">Sa3CUA8</strain>
    </source>
</reference>
<dbReference type="CDD" id="cd04301">
    <property type="entry name" value="NAT_SF"/>
    <property type="match status" value="1"/>
</dbReference>
<name>A0ABR8PLJ8_9BACL</name>
<gene>
    <name evidence="2" type="ORF">H9659_11945</name>
</gene>
<proteinExistence type="predicted"/>
<dbReference type="PROSITE" id="PS51186">
    <property type="entry name" value="GNAT"/>
    <property type="match status" value="1"/>
</dbReference>
<dbReference type="Proteomes" id="UP000659496">
    <property type="component" value="Unassembled WGS sequence"/>
</dbReference>
<protein>
    <submittedName>
        <fullName evidence="2">GNAT family N-acetyltransferase</fullName>
    </submittedName>
</protein>
<dbReference type="InterPro" id="IPR000182">
    <property type="entry name" value="GNAT_dom"/>
</dbReference>
<dbReference type="SUPFAM" id="SSF55729">
    <property type="entry name" value="Acyl-CoA N-acyltransferases (Nat)"/>
    <property type="match status" value="1"/>
</dbReference>
<keyword evidence="3" id="KW-1185">Reference proteome</keyword>
<dbReference type="Gene3D" id="3.40.630.30">
    <property type="match status" value="1"/>
</dbReference>
<evidence type="ECO:0000313" key="3">
    <source>
        <dbReference type="Proteomes" id="UP000659496"/>
    </source>
</evidence>
<evidence type="ECO:0000259" key="1">
    <source>
        <dbReference type="PROSITE" id="PS51186"/>
    </source>
</evidence>
<dbReference type="PANTHER" id="PTHR43415:SF3">
    <property type="entry name" value="GNAT-FAMILY ACETYLTRANSFERASE"/>
    <property type="match status" value="1"/>
</dbReference>
<dbReference type="Pfam" id="PF13523">
    <property type="entry name" value="Acetyltransf_8"/>
    <property type="match status" value="1"/>
</dbReference>
<comment type="caution">
    <text evidence="2">The sequence shown here is derived from an EMBL/GenBank/DDBJ whole genome shotgun (WGS) entry which is preliminary data.</text>
</comment>